<comment type="similarity">
    <text evidence="6">Belongs to the class-I aminoacyl-tRNA synthetase family. ValS type 1 subfamily.</text>
</comment>
<evidence type="ECO:0000256" key="6">
    <source>
        <dbReference type="HAMAP-Rule" id="MF_02004"/>
    </source>
</evidence>
<comment type="subcellular location">
    <subcellularLocation>
        <location evidence="6">Cytoplasm</location>
    </subcellularLocation>
</comment>
<dbReference type="EMBL" id="JABACJ020000042">
    <property type="protein sequence ID" value="MBU3878695.1"/>
    <property type="molecule type" value="Genomic_DNA"/>
</dbReference>
<keyword evidence="5 6" id="KW-0030">Aminoacyl-tRNA synthetase</keyword>
<keyword evidence="6" id="KW-0963">Cytoplasm</keyword>
<feature type="short sequence motif" description="'KMSKS' region" evidence="6">
    <location>
        <begin position="525"/>
        <end position="529"/>
    </location>
</feature>
<keyword evidence="2 6" id="KW-0547">Nucleotide-binding</keyword>
<feature type="domain" description="Valyl-tRNA synthetase tRNA-binding arm" evidence="9">
    <location>
        <begin position="816"/>
        <end position="881"/>
    </location>
</feature>
<comment type="caution">
    <text evidence="10">The sequence shown here is derived from an EMBL/GenBank/DDBJ whole genome shotgun (WGS) entry which is preliminary data.</text>
</comment>
<sequence>MSKELAKTYNPKEIEEKLYEKWCENKYFHAEVDRSKKPFTTVMPPPNITGKLHMGHALDNTLQDILIRYKRMEGYNALWIPGTDHAAISTEVKVTNQLKEEGIDKKELGREGFLERTWQWKEEYAGTIENQLKKLGISCDWDRERFTMDEGCSKAVEEVFIKLYEKGYIYKGSRIINWCPVCKTSLSDAEVEHEEQDGNFWHIKYPIVGTDDFLEIATTRPETMLGDTAIAVHPDDERYKDIVGKKALLPLVNKEIPIVADYYVDKEFGTGAVKITPAHDPNDFEVGKRHNLEEINIMNDDATINEKGGKYAGMERYEARKAIVADLKEQGYLVKIEPHSHNVGTHDRCGTTVEPLIKQQWFVKMEELAKPAIEALKTGELKFVPERFDKIYLHWLENIKDWCISRQIWWGHRIPAYYCDECGEFVVAREVPEKCPHCGCTHFTQDEDTLDTWFSSALWPFSTLGWPDKTEDLDYFYPTDVLVTGYDIIFFWVIRMVFSGYEHTGKSPFHTVLIHGLVRDSQGRKMSKSLGNGIDPLEIIDQYGADALRLTLVTGNAPGNDMRFYNERVESSRNFANKVWNASRFILMNIENEQLTQPEISELAETDKWILSKVNTLAKDVTENMDKFELGIAVQKVYDFVWDEFCDWYIEMAKFRIYHKDEDPKAANCALWTLKTVLGQALKMLHPFMPFVTEEIYSALVPEEEALMMSQWPVYKEEYHFTASEDIVDHMKEIIRGIRNIRAEMNVENGRKTKVYIVSESSELCAGFKTLTDSVKPLMNAAEIFIGSEKQGVAEDAVSIVVPDASVYLPLEDLVDFEQEMERLKKEEEKLTKEIARAKGMLANERFVSKAPEAKVQEEREKLEKYTQMLAQVQERMAGLKKA</sequence>
<dbReference type="InterPro" id="IPR002303">
    <property type="entry name" value="Valyl-tRNA_ligase"/>
</dbReference>
<reference evidence="10 11" key="1">
    <citation type="submission" date="2021-06" db="EMBL/GenBank/DDBJ databases">
        <title>Faecalicatena sp. nov. isolated from porcine feces.</title>
        <authorList>
            <person name="Oh B.S."/>
            <person name="Lee J.H."/>
        </authorList>
    </citation>
    <scope>NUCLEOTIDE SEQUENCE [LARGE SCALE GENOMIC DNA]</scope>
    <source>
        <strain evidence="10 11">AGMB00832</strain>
    </source>
</reference>
<dbReference type="GO" id="GO:0004832">
    <property type="term" value="F:valine-tRNA ligase activity"/>
    <property type="evidence" value="ECO:0007669"/>
    <property type="project" value="UniProtKB-EC"/>
</dbReference>
<evidence type="ECO:0000259" key="9">
    <source>
        <dbReference type="Pfam" id="PF10458"/>
    </source>
</evidence>
<comment type="function">
    <text evidence="6">Catalyzes the attachment of valine to tRNA(Val). As ValRS can inadvertently accommodate and process structurally similar amino acids such as threonine, to avoid such errors, it has a 'posttransfer' editing activity that hydrolyzes mischarged Thr-tRNA(Val) in a tRNA-dependent manner.</text>
</comment>
<feature type="coiled-coil region" evidence="6">
    <location>
        <begin position="814"/>
        <end position="883"/>
    </location>
</feature>
<dbReference type="Pfam" id="PF08264">
    <property type="entry name" value="Anticodon_1"/>
    <property type="match status" value="1"/>
</dbReference>
<dbReference type="RefSeq" id="WP_216245570.1">
    <property type="nucleotide sequence ID" value="NZ_JABACJ020000042.1"/>
</dbReference>
<dbReference type="Pfam" id="PF00133">
    <property type="entry name" value="tRNA-synt_1"/>
    <property type="match status" value="1"/>
</dbReference>
<keyword evidence="6" id="KW-0175">Coiled coil</keyword>
<dbReference type="PROSITE" id="PS00178">
    <property type="entry name" value="AA_TRNA_LIGASE_I"/>
    <property type="match status" value="1"/>
</dbReference>
<dbReference type="Proteomes" id="UP000723714">
    <property type="component" value="Unassembled WGS sequence"/>
</dbReference>
<organism evidence="10 11">
    <name type="scientific">Faecalicatena faecalis</name>
    <dbReference type="NCBI Taxonomy" id="2726362"/>
    <lineage>
        <taxon>Bacteria</taxon>
        <taxon>Bacillati</taxon>
        <taxon>Bacillota</taxon>
        <taxon>Clostridia</taxon>
        <taxon>Lachnospirales</taxon>
        <taxon>Lachnospiraceae</taxon>
        <taxon>Faecalicatena</taxon>
    </lineage>
</organism>
<comment type="domain">
    <text evidence="6">The C-terminal coiled-coil domain is crucial for aminoacylation activity.</text>
</comment>
<proteinExistence type="inferred from homology"/>
<keyword evidence="3 6" id="KW-0067">ATP-binding</keyword>
<feature type="short sequence motif" description="'HIGH' region" evidence="6">
    <location>
        <begin position="46"/>
        <end position="56"/>
    </location>
</feature>
<evidence type="ECO:0000256" key="1">
    <source>
        <dbReference type="ARBA" id="ARBA00022598"/>
    </source>
</evidence>
<dbReference type="InterPro" id="IPR033705">
    <property type="entry name" value="Anticodon_Ia_Val"/>
</dbReference>
<gene>
    <name evidence="6" type="primary">valS</name>
    <name evidence="10" type="ORF">HGO97_023135</name>
</gene>
<dbReference type="InterPro" id="IPR019499">
    <property type="entry name" value="Val-tRNA_synth_tRNA-bd"/>
</dbReference>
<evidence type="ECO:0000256" key="4">
    <source>
        <dbReference type="ARBA" id="ARBA00022917"/>
    </source>
</evidence>
<keyword evidence="4 6" id="KW-0648">Protein biosynthesis</keyword>
<dbReference type="PANTHER" id="PTHR11946">
    <property type="entry name" value="VALYL-TRNA SYNTHETASES"/>
    <property type="match status" value="1"/>
</dbReference>
<dbReference type="HAMAP" id="MF_02004">
    <property type="entry name" value="Val_tRNA_synth_type1"/>
    <property type="match status" value="1"/>
</dbReference>
<evidence type="ECO:0000313" key="11">
    <source>
        <dbReference type="Proteomes" id="UP000723714"/>
    </source>
</evidence>
<evidence type="ECO:0000313" key="10">
    <source>
        <dbReference type="EMBL" id="MBU3878695.1"/>
    </source>
</evidence>
<dbReference type="InterPro" id="IPR001412">
    <property type="entry name" value="aa-tRNA-synth_I_CS"/>
</dbReference>
<dbReference type="CDD" id="cd00817">
    <property type="entry name" value="ValRS_core"/>
    <property type="match status" value="1"/>
</dbReference>
<evidence type="ECO:0000256" key="5">
    <source>
        <dbReference type="ARBA" id="ARBA00023146"/>
    </source>
</evidence>
<evidence type="ECO:0000256" key="2">
    <source>
        <dbReference type="ARBA" id="ARBA00022741"/>
    </source>
</evidence>
<protein>
    <recommendedName>
        <fullName evidence="6">Valine--tRNA ligase</fullName>
        <ecNumber evidence="6">6.1.1.9</ecNumber>
    </recommendedName>
    <alternativeName>
        <fullName evidence="6">Valyl-tRNA synthetase</fullName>
        <shortName evidence="6">ValRS</shortName>
    </alternativeName>
</protein>
<accession>A0ABS6DBT2</accession>
<comment type="domain">
    <text evidence="6">ValRS has two distinct active sites: one for aminoacylation and one for editing. The misactivated threonine is translocated from the active site to the editing site.</text>
</comment>
<evidence type="ECO:0000259" key="8">
    <source>
        <dbReference type="Pfam" id="PF08264"/>
    </source>
</evidence>
<comment type="catalytic activity">
    <reaction evidence="6">
        <text>tRNA(Val) + L-valine + ATP = L-valyl-tRNA(Val) + AMP + diphosphate</text>
        <dbReference type="Rhea" id="RHEA:10704"/>
        <dbReference type="Rhea" id="RHEA-COMP:9672"/>
        <dbReference type="Rhea" id="RHEA-COMP:9708"/>
        <dbReference type="ChEBI" id="CHEBI:30616"/>
        <dbReference type="ChEBI" id="CHEBI:33019"/>
        <dbReference type="ChEBI" id="CHEBI:57762"/>
        <dbReference type="ChEBI" id="CHEBI:78442"/>
        <dbReference type="ChEBI" id="CHEBI:78537"/>
        <dbReference type="ChEBI" id="CHEBI:456215"/>
        <dbReference type="EC" id="6.1.1.9"/>
    </reaction>
</comment>
<dbReference type="NCBIfam" id="NF004349">
    <property type="entry name" value="PRK05729.1"/>
    <property type="match status" value="1"/>
</dbReference>
<dbReference type="Pfam" id="PF10458">
    <property type="entry name" value="Val_tRNA-synt_C"/>
    <property type="match status" value="1"/>
</dbReference>
<dbReference type="PANTHER" id="PTHR11946:SF93">
    <property type="entry name" value="VALINE--TRNA LIGASE, CHLOROPLASTIC_MITOCHONDRIAL 2"/>
    <property type="match status" value="1"/>
</dbReference>
<dbReference type="CDD" id="cd07962">
    <property type="entry name" value="Anticodon_Ia_Val"/>
    <property type="match status" value="1"/>
</dbReference>
<feature type="domain" description="Aminoacyl-tRNA synthetase class Ia" evidence="7">
    <location>
        <begin position="17"/>
        <end position="563"/>
    </location>
</feature>
<feature type="binding site" evidence="6">
    <location>
        <position position="528"/>
    </location>
    <ligand>
        <name>ATP</name>
        <dbReference type="ChEBI" id="CHEBI:30616"/>
    </ligand>
</feature>
<comment type="subunit">
    <text evidence="6">Monomer.</text>
</comment>
<dbReference type="InterPro" id="IPR002300">
    <property type="entry name" value="aa-tRNA-synth_Ia"/>
</dbReference>
<evidence type="ECO:0000256" key="3">
    <source>
        <dbReference type="ARBA" id="ARBA00022840"/>
    </source>
</evidence>
<keyword evidence="11" id="KW-1185">Reference proteome</keyword>
<evidence type="ECO:0000259" key="7">
    <source>
        <dbReference type="Pfam" id="PF00133"/>
    </source>
</evidence>
<feature type="domain" description="Methionyl/Valyl/Leucyl/Isoleucyl-tRNA synthetase anticodon-binding" evidence="8">
    <location>
        <begin position="607"/>
        <end position="757"/>
    </location>
</feature>
<keyword evidence="1 6" id="KW-0436">Ligase</keyword>
<dbReference type="NCBIfam" id="TIGR00422">
    <property type="entry name" value="valS"/>
    <property type="match status" value="1"/>
</dbReference>
<dbReference type="InterPro" id="IPR013155">
    <property type="entry name" value="M/V/L/I-tRNA-synth_anticd-bd"/>
</dbReference>
<name>A0ABS6DBT2_9FIRM</name>
<dbReference type="EC" id="6.1.1.9" evidence="6"/>